<evidence type="ECO:0008006" key="2">
    <source>
        <dbReference type="Google" id="ProtNLM"/>
    </source>
</evidence>
<accession>A0A644YLB5</accession>
<dbReference type="AlphaFoldDB" id="A0A644YLB5"/>
<comment type="caution">
    <text evidence="1">The sequence shown here is derived from an EMBL/GenBank/DDBJ whole genome shotgun (WGS) entry which is preliminary data.</text>
</comment>
<protein>
    <recommendedName>
        <fullName evidence="2">Outer membrane protein beta-barrel domain-containing protein</fullName>
    </recommendedName>
</protein>
<proteinExistence type="predicted"/>
<dbReference type="EMBL" id="VSSQ01005447">
    <property type="protein sequence ID" value="MPM29190.1"/>
    <property type="molecule type" value="Genomic_DNA"/>
</dbReference>
<sequence>MKKTFVVVFVCIAFLSDAQENFKKRIAFSGNLFRVGCYQAQSFNIRLEFDLEEHWNVRYEFGFGRTNEGYTYYHFPATIHSGIKQIEAWISGDSDLGFLGGFIMLFLPEGVSYSLEMNEKLELRPFLDVNSREYFGVSPTDSLENKLSGDLGLSCQWALNPHLYVSAYASMTLLEGEGLGASGGIGIGWKMYRIYPKNEGFSPSPGF</sequence>
<organism evidence="1">
    <name type="scientific">bioreactor metagenome</name>
    <dbReference type="NCBI Taxonomy" id="1076179"/>
    <lineage>
        <taxon>unclassified sequences</taxon>
        <taxon>metagenomes</taxon>
        <taxon>ecological metagenomes</taxon>
    </lineage>
</organism>
<evidence type="ECO:0000313" key="1">
    <source>
        <dbReference type="EMBL" id="MPM29190.1"/>
    </source>
</evidence>
<reference evidence="1" key="1">
    <citation type="submission" date="2019-08" db="EMBL/GenBank/DDBJ databases">
        <authorList>
            <person name="Kucharzyk K."/>
            <person name="Murdoch R.W."/>
            <person name="Higgins S."/>
            <person name="Loffler F."/>
        </authorList>
    </citation>
    <scope>NUCLEOTIDE SEQUENCE</scope>
</reference>
<gene>
    <name evidence="1" type="ORF">SDC9_75730</name>
</gene>
<name>A0A644YLB5_9ZZZZ</name>